<accession>A0A0C2X5B2</accession>
<dbReference type="HOGENOM" id="CLU_2557810_0_0_1"/>
<gene>
    <name evidence="2" type="ORF">M378DRAFT_587717</name>
</gene>
<protein>
    <submittedName>
        <fullName evidence="2">Uncharacterized protein</fullName>
    </submittedName>
</protein>
<keyword evidence="3" id="KW-1185">Reference proteome</keyword>
<name>A0A0C2X5B2_AMAMK</name>
<sequence length="82" mass="9353">MPGQFEGGFMIGNKDRRERMLEGLCSFKKEEPKRLGIPLFTTLPHSSKEHKSNNRQKNHRPKATTATRSAIVGVRMRGTCRL</sequence>
<dbReference type="Proteomes" id="UP000054549">
    <property type="component" value="Unassembled WGS sequence"/>
</dbReference>
<evidence type="ECO:0000313" key="2">
    <source>
        <dbReference type="EMBL" id="KIL64456.1"/>
    </source>
</evidence>
<evidence type="ECO:0000256" key="1">
    <source>
        <dbReference type="SAM" id="MobiDB-lite"/>
    </source>
</evidence>
<dbReference type="AlphaFoldDB" id="A0A0C2X5B2"/>
<dbReference type="InParanoid" id="A0A0C2X5B2"/>
<proteinExistence type="predicted"/>
<organism evidence="2 3">
    <name type="scientific">Amanita muscaria (strain Koide BX008)</name>
    <dbReference type="NCBI Taxonomy" id="946122"/>
    <lineage>
        <taxon>Eukaryota</taxon>
        <taxon>Fungi</taxon>
        <taxon>Dikarya</taxon>
        <taxon>Basidiomycota</taxon>
        <taxon>Agaricomycotina</taxon>
        <taxon>Agaricomycetes</taxon>
        <taxon>Agaricomycetidae</taxon>
        <taxon>Agaricales</taxon>
        <taxon>Pluteineae</taxon>
        <taxon>Amanitaceae</taxon>
        <taxon>Amanita</taxon>
    </lineage>
</organism>
<reference evidence="2 3" key="1">
    <citation type="submission" date="2014-04" db="EMBL/GenBank/DDBJ databases">
        <title>Evolutionary Origins and Diversification of the Mycorrhizal Mutualists.</title>
        <authorList>
            <consortium name="DOE Joint Genome Institute"/>
            <consortium name="Mycorrhizal Genomics Consortium"/>
            <person name="Kohler A."/>
            <person name="Kuo A."/>
            <person name="Nagy L.G."/>
            <person name="Floudas D."/>
            <person name="Copeland A."/>
            <person name="Barry K.W."/>
            <person name="Cichocki N."/>
            <person name="Veneault-Fourrey C."/>
            <person name="LaButti K."/>
            <person name="Lindquist E.A."/>
            <person name="Lipzen A."/>
            <person name="Lundell T."/>
            <person name="Morin E."/>
            <person name="Murat C."/>
            <person name="Riley R."/>
            <person name="Ohm R."/>
            <person name="Sun H."/>
            <person name="Tunlid A."/>
            <person name="Henrissat B."/>
            <person name="Grigoriev I.V."/>
            <person name="Hibbett D.S."/>
            <person name="Martin F."/>
        </authorList>
    </citation>
    <scope>NUCLEOTIDE SEQUENCE [LARGE SCALE GENOMIC DNA]</scope>
    <source>
        <strain evidence="2 3">Koide BX008</strain>
    </source>
</reference>
<dbReference type="EMBL" id="KN818249">
    <property type="protein sequence ID" value="KIL64456.1"/>
    <property type="molecule type" value="Genomic_DNA"/>
</dbReference>
<evidence type="ECO:0000313" key="3">
    <source>
        <dbReference type="Proteomes" id="UP000054549"/>
    </source>
</evidence>
<feature type="compositionally biased region" description="Basic residues" evidence="1">
    <location>
        <begin position="53"/>
        <end position="62"/>
    </location>
</feature>
<feature type="region of interest" description="Disordered" evidence="1">
    <location>
        <begin position="36"/>
        <end position="82"/>
    </location>
</feature>